<sequence length="96" mass="10690">MTNAIKNNYTPVLISIGLLVYFLFMIAVSHFQWDFILIGVITELLTLPALGVVLGLFGYSLYRSFRGEVAQRPVFKITAGILFACISMLLIVTFIA</sequence>
<dbReference type="AlphaFoldDB" id="A0A5C7FH65"/>
<dbReference type="OrthoDB" id="1139382at2"/>
<gene>
    <name evidence="2" type="ORF">FUA23_08750</name>
</gene>
<feature type="transmembrane region" description="Helical" evidence="1">
    <location>
        <begin position="35"/>
        <end position="62"/>
    </location>
</feature>
<accession>A0A5C7FH65</accession>
<dbReference type="EMBL" id="VOXD01000011">
    <property type="protein sequence ID" value="TXF89766.1"/>
    <property type="molecule type" value="Genomic_DNA"/>
</dbReference>
<dbReference type="Proteomes" id="UP000321907">
    <property type="component" value="Unassembled WGS sequence"/>
</dbReference>
<keyword evidence="3" id="KW-1185">Reference proteome</keyword>
<organism evidence="2 3">
    <name type="scientific">Neolewinella aurantiaca</name>
    <dbReference type="NCBI Taxonomy" id="2602767"/>
    <lineage>
        <taxon>Bacteria</taxon>
        <taxon>Pseudomonadati</taxon>
        <taxon>Bacteroidota</taxon>
        <taxon>Saprospiria</taxon>
        <taxon>Saprospirales</taxon>
        <taxon>Lewinellaceae</taxon>
        <taxon>Neolewinella</taxon>
    </lineage>
</organism>
<feature type="transmembrane region" description="Helical" evidence="1">
    <location>
        <begin position="12"/>
        <end position="29"/>
    </location>
</feature>
<comment type="caution">
    <text evidence="2">The sequence shown here is derived from an EMBL/GenBank/DDBJ whole genome shotgun (WGS) entry which is preliminary data.</text>
</comment>
<protein>
    <submittedName>
        <fullName evidence="2">Uncharacterized protein</fullName>
    </submittedName>
</protein>
<dbReference type="RefSeq" id="WP_147930359.1">
    <property type="nucleotide sequence ID" value="NZ_VOXD01000011.1"/>
</dbReference>
<feature type="transmembrane region" description="Helical" evidence="1">
    <location>
        <begin position="74"/>
        <end position="95"/>
    </location>
</feature>
<keyword evidence="1" id="KW-0472">Membrane</keyword>
<name>A0A5C7FH65_9BACT</name>
<reference evidence="2 3" key="1">
    <citation type="submission" date="2019-08" db="EMBL/GenBank/DDBJ databases">
        <title>Lewinella sp. strain SSH13 Genome sequencing and assembly.</title>
        <authorList>
            <person name="Kim I."/>
        </authorList>
    </citation>
    <scope>NUCLEOTIDE SEQUENCE [LARGE SCALE GENOMIC DNA]</scope>
    <source>
        <strain evidence="2 3">SSH13</strain>
    </source>
</reference>
<evidence type="ECO:0000313" key="3">
    <source>
        <dbReference type="Proteomes" id="UP000321907"/>
    </source>
</evidence>
<keyword evidence="1" id="KW-0812">Transmembrane</keyword>
<proteinExistence type="predicted"/>
<evidence type="ECO:0000256" key="1">
    <source>
        <dbReference type="SAM" id="Phobius"/>
    </source>
</evidence>
<keyword evidence="1" id="KW-1133">Transmembrane helix</keyword>
<evidence type="ECO:0000313" key="2">
    <source>
        <dbReference type="EMBL" id="TXF89766.1"/>
    </source>
</evidence>